<comment type="caution">
    <text evidence="3">The sequence shown here is derived from an EMBL/GenBank/DDBJ whole genome shotgun (WGS) entry which is preliminary data.</text>
</comment>
<feature type="chain" id="PRO_5017610454" evidence="1">
    <location>
        <begin position="23"/>
        <end position="174"/>
    </location>
</feature>
<sequence>MDKRIFKILLILLLTPGLPALAEQGCPPGQYPIGGQGVAACAPIPQGSSGQQESRPLGKWIKTWGAISLDKSSVGALGVSTGKLSKSEAEQDAIAGCVKAGGKECQKWNSYKNQCAAVAEPYQNGRSSAGTIHFRTGASPEKIKIEVEKNCSAENKTQCRVIYEACSEPIFESY</sequence>
<evidence type="ECO:0000259" key="2">
    <source>
        <dbReference type="Pfam" id="PF13827"/>
    </source>
</evidence>
<evidence type="ECO:0000313" key="3">
    <source>
        <dbReference type="EMBL" id="RFF36658.1"/>
    </source>
</evidence>
<dbReference type="InterPro" id="IPR025240">
    <property type="entry name" value="DUF4189"/>
</dbReference>
<evidence type="ECO:0000313" key="4">
    <source>
        <dbReference type="Proteomes" id="UP000259570"/>
    </source>
</evidence>
<protein>
    <submittedName>
        <fullName evidence="3">DUF4189 domain-containing protein</fullName>
    </submittedName>
</protein>
<dbReference type="Pfam" id="PF13827">
    <property type="entry name" value="DUF4189"/>
    <property type="match status" value="1"/>
</dbReference>
<gene>
    <name evidence="3" type="ORF">DZD52_21095</name>
</gene>
<dbReference type="RefSeq" id="WP_116907002.1">
    <property type="nucleotide sequence ID" value="NZ_CP142084.2"/>
</dbReference>
<reference evidence="3 4" key="1">
    <citation type="submission" date="2018-08" db="EMBL/GenBank/DDBJ databases">
        <title>Genome sequencing of X. nasturtii WHRI 8984.</title>
        <authorList>
            <person name="Studholme D.J."/>
            <person name="Mchugh J."/>
            <person name="Vicente J."/>
        </authorList>
    </citation>
    <scope>NUCLEOTIDE SEQUENCE [LARGE SCALE GENOMIC DNA]</scope>
    <source>
        <strain evidence="3 4">WHRI 8984</strain>
    </source>
</reference>
<dbReference type="AlphaFoldDB" id="A0A3E1KDI9"/>
<feature type="domain" description="DUF4189" evidence="2">
    <location>
        <begin position="64"/>
        <end position="166"/>
    </location>
</feature>
<dbReference type="Proteomes" id="UP000259570">
    <property type="component" value="Unassembled WGS sequence"/>
</dbReference>
<name>A0A3E1KDI9_9XANT</name>
<dbReference type="EMBL" id="QUZM01000096">
    <property type="protein sequence ID" value="RFF36658.1"/>
    <property type="molecule type" value="Genomic_DNA"/>
</dbReference>
<organism evidence="3 4">
    <name type="scientific">Xanthomonas nasturtii</name>
    <dbReference type="NCBI Taxonomy" id="1843581"/>
    <lineage>
        <taxon>Bacteria</taxon>
        <taxon>Pseudomonadati</taxon>
        <taxon>Pseudomonadota</taxon>
        <taxon>Gammaproteobacteria</taxon>
        <taxon>Lysobacterales</taxon>
        <taxon>Lysobacteraceae</taxon>
        <taxon>Xanthomonas</taxon>
    </lineage>
</organism>
<dbReference type="GeneID" id="97212851"/>
<evidence type="ECO:0000256" key="1">
    <source>
        <dbReference type="SAM" id="SignalP"/>
    </source>
</evidence>
<dbReference type="OrthoDB" id="6003848at2"/>
<feature type="signal peptide" evidence="1">
    <location>
        <begin position="1"/>
        <end position="22"/>
    </location>
</feature>
<accession>A0A3E1KDI9</accession>
<keyword evidence="1" id="KW-0732">Signal</keyword>
<proteinExistence type="predicted"/>